<dbReference type="InterPro" id="IPR023214">
    <property type="entry name" value="HAD_sf"/>
</dbReference>
<feature type="transmembrane region" description="Helical" evidence="16">
    <location>
        <begin position="844"/>
        <end position="865"/>
    </location>
</feature>
<dbReference type="AlphaFoldDB" id="A0A8J8T804"/>
<dbReference type="InterPro" id="IPR023299">
    <property type="entry name" value="ATPase_P-typ_cyto_dom_N"/>
</dbReference>
<dbReference type="InterPro" id="IPR036412">
    <property type="entry name" value="HAD-like_sf"/>
</dbReference>
<comment type="subcellular location">
    <subcellularLocation>
        <location evidence="1">Endomembrane system</location>
        <topology evidence="1">Multi-pass membrane protein</topology>
    </subcellularLocation>
</comment>
<dbReference type="InterPro" id="IPR001757">
    <property type="entry name" value="P_typ_ATPase"/>
</dbReference>
<feature type="transmembrane region" description="Helical" evidence="16">
    <location>
        <begin position="936"/>
        <end position="955"/>
    </location>
</feature>
<dbReference type="InterPro" id="IPR059000">
    <property type="entry name" value="ATPase_P-type_domA"/>
</dbReference>
<evidence type="ECO:0000256" key="5">
    <source>
        <dbReference type="ARBA" id="ARBA00022692"/>
    </source>
</evidence>
<evidence type="ECO:0000256" key="8">
    <source>
        <dbReference type="ARBA" id="ARBA00022837"/>
    </source>
</evidence>
<dbReference type="FunFam" id="1.20.1110.10:FF:000039">
    <property type="entry name" value="Calcium-transporting ATPase"/>
    <property type="match status" value="1"/>
</dbReference>
<evidence type="ECO:0000256" key="10">
    <source>
        <dbReference type="ARBA" id="ARBA00022842"/>
    </source>
</evidence>
<evidence type="ECO:0000256" key="16">
    <source>
        <dbReference type="SAM" id="Phobius"/>
    </source>
</evidence>
<dbReference type="Pfam" id="PF13246">
    <property type="entry name" value="Cation_ATPase"/>
    <property type="match status" value="1"/>
</dbReference>
<evidence type="ECO:0000256" key="14">
    <source>
        <dbReference type="ARBA" id="ARBA00023136"/>
    </source>
</evidence>
<evidence type="ECO:0000256" key="7">
    <source>
        <dbReference type="ARBA" id="ARBA00022741"/>
    </source>
</evidence>
<dbReference type="SUPFAM" id="SSF81660">
    <property type="entry name" value="Metal cation-transporting ATPase, ATP-binding domain N"/>
    <property type="match status" value="1"/>
</dbReference>
<dbReference type="PRINTS" id="PR00121">
    <property type="entry name" value="NAKATPASE"/>
</dbReference>
<keyword evidence="13" id="KW-0406">Ion transport</keyword>
<dbReference type="PRINTS" id="PR00119">
    <property type="entry name" value="CATATPASE"/>
</dbReference>
<dbReference type="GO" id="GO:0016887">
    <property type="term" value="F:ATP hydrolysis activity"/>
    <property type="evidence" value="ECO:0007669"/>
    <property type="project" value="InterPro"/>
</dbReference>
<sequence>MFHPDNIKNKQKGSQLSISLHNYWHKYGGPKGLAQRLGTTLKNGIEGTDQDVKERKAIFGSNTQRMRKIKALSELILECFEDKVLQILLMAATAALFIGIVQHGLAAGWVEGFAIYMAVIIIVTVTAGNNYLKEKQFQKLFSKAAEDNIPAFRGNEGITVTVPNTELVVGDLIKLEAGMRIPADCLLVQGTDFAADEAALTGEPEQVEKSDVNQHNFEYNPSPFLLANTLVASGSGTALICAVGTNTRSGQAEEKLNIEDEMTPLQCKLETIANQIGFVGLFVAIATFVFTVGRLFYRTYHDDKIDFLSVYVLNEVINYFIIAITVVVVAIPEGLPLAVTMSLAYSVMKMKKENNLVRRLDASETMGGANEICTDKTGTLTKNQMTVQAIYLNDQVVNGRPRNFADFKASELMIQGVLFNCSARIERTKEGFYEPMGNCTEQGLIRYLQNVSVPVQDIIRLKEDRILQTIPFNSRRKRACTAVQVPGKNGTVRVFLKGAPEIVIEHCTSYFDQEGNVTALSPEKQKQIIEQVVSNTFAKKAYRTLMIASADLSLEDYERLRQDNNLFKSEQDREVLERNLTIVGIYALQDPLRDEIVDSVQQCRVAGINIRMVTGDNLDTAKAIAIDAGIVRAEDANSKYVCMEGKEFRELCGGLKRLDDPNQDGALRETVADMHTFKQIQSKLKVLARSTPEDKYMLVTGLKELHAVVAVTGDGTNDAPALKKADVGFAMGITGTEVAKEASDIILLDDNFASIITAIRWGRNIYTNVRKFLQFQLTVNVVAMFIVFLGGVVVSDAPLTSVQMLWVNLIMDTGGALALATEPPAADILNQPPYKRHDRIVTAIMWRNILGQAIFQMTVLVLFLFHGKVLFNYSYDPDAPFFIRDPITGAMVATEKTEHYTIMFNTFVFMQVFNEINSRKLGQNEYNMFRGFFNNLMFLGIVMGTVIVQVALVQYGGVPVRTAPLTWRQHALCISIGLFSFVQSLIVKTVLPVSWFTWLNFKEETMTDEEEKNSVVASFRRSFRDQVKRSASQTSLTAGKKAINN</sequence>
<keyword evidence="4" id="KW-0109">Calcium transport</keyword>
<evidence type="ECO:0000256" key="12">
    <source>
        <dbReference type="ARBA" id="ARBA00022989"/>
    </source>
</evidence>
<dbReference type="SMART" id="SM00831">
    <property type="entry name" value="Cation_ATPase_N"/>
    <property type="match status" value="1"/>
</dbReference>
<dbReference type="SUPFAM" id="SSF81653">
    <property type="entry name" value="Calcium ATPase, transduction domain A"/>
    <property type="match status" value="1"/>
</dbReference>
<dbReference type="Gene3D" id="2.70.150.10">
    <property type="entry name" value="Calcium-transporting ATPase, cytoplasmic transduction domain A"/>
    <property type="match status" value="1"/>
</dbReference>
<dbReference type="InterPro" id="IPR023298">
    <property type="entry name" value="ATPase_P-typ_TM_dom_sf"/>
</dbReference>
<comment type="catalytic activity">
    <reaction evidence="15">
        <text>Ca(2+)(in) + ATP + H2O = Ca(2+)(out) + ADP + phosphate + H(+)</text>
        <dbReference type="Rhea" id="RHEA:18105"/>
        <dbReference type="ChEBI" id="CHEBI:15377"/>
        <dbReference type="ChEBI" id="CHEBI:15378"/>
        <dbReference type="ChEBI" id="CHEBI:29108"/>
        <dbReference type="ChEBI" id="CHEBI:30616"/>
        <dbReference type="ChEBI" id="CHEBI:43474"/>
        <dbReference type="ChEBI" id="CHEBI:456216"/>
        <dbReference type="EC" id="7.2.2.10"/>
    </reaction>
</comment>
<accession>A0A8J8T804</accession>
<dbReference type="GO" id="GO:0012505">
    <property type="term" value="C:endomembrane system"/>
    <property type="evidence" value="ECO:0007669"/>
    <property type="project" value="UniProtKB-SubCell"/>
</dbReference>
<dbReference type="Pfam" id="PF00689">
    <property type="entry name" value="Cation_ATPase_C"/>
    <property type="match status" value="1"/>
</dbReference>
<dbReference type="PANTHER" id="PTHR24093">
    <property type="entry name" value="CATION TRANSPORTING ATPASE"/>
    <property type="match status" value="1"/>
</dbReference>
<evidence type="ECO:0000256" key="2">
    <source>
        <dbReference type="ARBA" id="ARBA00012790"/>
    </source>
</evidence>
<dbReference type="SFLD" id="SFLDF00027">
    <property type="entry name" value="p-type_atpase"/>
    <property type="match status" value="1"/>
</dbReference>
<dbReference type="Gene3D" id="3.40.50.1000">
    <property type="entry name" value="HAD superfamily/HAD-like"/>
    <property type="match status" value="1"/>
</dbReference>
<dbReference type="InterPro" id="IPR004014">
    <property type="entry name" value="ATPase_P-typ_cation-transptr_N"/>
</dbReference>
<dbReference type="CDD" id="cd02081">
    <property type="entry name" value="P-type_ATPase_Ca_PMCA-like"/>
    <property type="match status" value="1"/>
</dbReference>
<evidence type="ECO:0000256" key="3">
    <source>
        <dbReference type="ARBA" id="ARBA00022448"/>
    </source>
</evidence>
<keyword evidence="11" id="KW-1278">Translocase</keyword>
<reference evidence="18" key="1">
    <citation type="submission" date="2019-06" db="EMBL/GenBank/DDBJ databases">
        <authorList>
            <person name="Zheng W."/>
        </authorList>
    </citation>
    <scope>NUCLEOTIDE SEQUENCE</scope>
    <source>
        <strain evidence="18">QDHG01</strain>
    </source>
</reference>
<feature type="transmembrane region" description="Helical" evidence="16">
    <location>
        <begin position="113"/>
        <end position="132"/>
    </location>
</feature>
<dbReference type="Gene3D" id="1.20.1110.10">
    <property type="entry name" value="Calcium-transporting ATPase, transmembrane domain"/>
    <property type="match status" value="1"/>
</dbReference>
<dbReference type="InterPro" id="IPR044492">
    <property type="entry name" value="P_typ_ATPase_HD_dom"/>
</dbReference>
<keyword evidence="14 16" id="KW-0472">Membrane</keyword>
<feature type="domain" description="Cation-transporting P-type ATPase N-terminal" evidence="17">
    <location>
        <begin position="23"/>
        <end position="100"/>
    </location>
</feature>
<keyword evidence="12 16" id="KW-1133">Transmembrane helix</keyword>
<keyword evidence="3" id="KW-0813">Transport</keyword>
<dbReference type="GO" id="GO:0005886">
    <property type="term" value="C:plasma membrane"/>
    <property type="evidence" value="ECO:0007669"/>
    <property type="project" value="TreeGrafter"/>
</dbReference>
<protein>
    <recommendedName>
        <fullName evidence="2">P-type Ca(2+) transporter</fullName>
        <ecNumber evidence="2">7.2.2.10</ecNumber>
    </recommendedName>
</protein>
<dbReference type="SFLD" id="SFLDS00003">
    <property type="entry name" value="Haloacid_Dehalogenase"/>
    <property type="match status" value="1"/>
</dbReference>
<dbReference type="OrthoDB" id="3352408at2759"/>
<keyword evidence="10" id="KW-0460">Magnesium</keyword>
<dbReference type="SFLD" id="SFLDG00002">
    <property type="entry name" value="C1.7:_P-type_atpase_like"/>
    <property type="match status" value="1"/>
</dbReference>
<dbReference type="EC" id="7.2.2.10" evidence="2"/>
<evidence type="ECO:0000256" key="1">
    <source>
        <dbReference type="ARBA" id="ARBA00004127"/>
    </source>
</evidence>
<dbReference type="Pfam" id="PF00690">
    <property type="entry name" value="Cation_ATPase_N"/>
    <property type="match status" value="1"/>
</dbReference>
<feature type="transmembrane region" description="Helical" evidence="16">
    <location>
        <begin position="772"/>
        <end position="794"/>
    </location>
</feature>
<evidence type="ECO:0000256" key="11">
    <source>
        <dbReference type="ARBA" id="ARBA00022967"/>
    </source>
</evidence>
<evidence type="ECO:0000256" key="4">
    <source>
        <dbReference type="ARBA" id="ARBA00022568"/>
    </source>
</evidence>
<keyword evidence="7" id="KW-0547">Nucleotide-binding</keyword>
<keyword evidence="9" id="KW-0067">ATP-binding</keyword>
<evidence type="ECO:0000313" key="19">
    <source>
        <dbReference type="Proteomes" id="UP000785679"/>
    </source>
</evidence>
<dbReference type="SUPFAM" id="SSF81665">
    <property type="entry name" value="Calcium ATPase, transmembrane domain M"/>
    <property type="match status" value="1"/>
</dbReference>
<feature type="transmembrane region" description="Helical" evidence="16">
    <location>
        <begin position="276"/>
        <end position="297"/>
    </location>
</feature>
<dbReference type="GO" id="GO:0005388">
    <property type="term" value="F:P-type calcium transporter activity"/>
    <property type="evidence" value="ECO:0007669"/>
    <property type="project" value="UniProtKB-EC"/>
</dbReference>
<feature type="transmembrane region" description="Helical" evidence="16">
    <location>
        <begin position="87"/>
        <end position="107"/>
    </location>
</feature>
<evidence type="ECO:0000313" key="18">
    <source>
        <dbReference type="EMBL" id="TNV85744.1"/>
    </source>
</evidence>
<dbReference type="GO" id="GO:0046872">
    <property type="term" value="F:metal ion binding"/>
    <property type="evidence" value="ECO:0007669"/>
    <property type="project" value="UniProtKB-KW"/>
</dbReference>
<feature type="transmembrane region" description="Helical" evidence="16">
    <location>
        <begin position="967"/>
        <end position="987"/>
    </location>
</feature>
<dbReference type="EMBL" id="RRYP01001579">
    <property type="protein sequence ID" value="TNV85744.1"/>
    <property type="molecule type" value="Genomic_DNA"/>
</dbReference>
<keyword evidence="6" id="KW-0479">Metal-binding</keyword>
<keyword evidence="19" id="KW-1185">Reference proteome</keyword>
<dbReference type="Proteomes" id="UP000785679">
    <property type="component" value="Unassembled WGS sequence"/>
</dbReference>
<evidence type="ECO:0000259" key="17">
    <source>
        <dbReference type="SMART" id="SM00831"/>
    </source>
</evidence>
<dbReference type="InterPro" id="IPR018303">
    <property type="entry name" value="ATPase_P-typ_P_site"/>
</dbReference>
<dbReference type="PANTHER" id="PTHR24093:SF369">
    <property type="entry name" value="CALCIUM-TRANSPORTING ATPASE"/>
    <property type="match status" value="1"/>
</dbReference>
<keyword evidence="8" id="KW-0106">Calcium</keyword>
<dbReference type="PROSITE" id="PS00154">
    <property type="entry name" value="ATPASE_E1_E2"/>
    <property type="match status" value="1"/>
</dbReference>
<dbReference type="Pfam" id="PF00122">
    <property type="entry name" value="E1-E2_ATPase"/>
    <property type="match status" value="1"/>
</dbReference>
<comment type="caution">
    <text evidence="18">The sequence shown here is derived from an EMBL/GenBank/DDBJ whole genome shotgun (WGS) entry which is preliminary data.</text>
</comment>
<feature type="transmembrane region" description="Helical" evidence="16">
    <location>
        <begin position="317"/>
        <end position="345"/>
    </location>
</feature>
<dbReference type="InterPro" id="IPR006068">
    <property type="entry name" value="ATPase_P-typ_cation-transptr_C"/>
</dbReference>
<evidence type="ECO:0000256" key="6">
    <source>
        <dbReference type="ARBA" id="ARBA00022723"/>
    </source>
</evidence>
<name>A0A8J8T804_HALGN</name>
<dbReference type="NCBIfam" id="TIGR01494">
    <property type="entry name" value="ATPase_P-type"/>
    <property type="match status" value="2"/>
</dbReference>
<dbReference type="SUPFAM" id="SSF56784">
    <property type="entry name" value="HAD-like"/>
    <property type="match status" value="1"/>
</dbReference>
<organism evidence="18 19">
    <name type="scientific">Halteria grandinella</name>
    <dbReference type="NCBI Taxonomy" id="5974"/>
    <lineage>
        <taxon>Eukaryota</taxon>
        <taxon>Sar</taxon>
        <taxon>Alveolata</taxon>
        <taxon>Ciliophora</taxon>
        <taxon>Intramacronucleata</taxon>
        <taxon>Spirotrichea</taxon>
        <taxon>Stichotrichia</taxon>
        <taxon>Sporadotrichida</taxon>
        <taxon>Halteriidae</taxon>
        <taxon>Halteria</taxon>
    </lineage>
</organism>
<evidence type="ECO:0000256" key="13">
    <source>
        <dbReference type="ARBA" id="ARBA00023065"/>
    </source>
</evidence>
<evidence type="ECO:0000256" key="15">
    <source>
        <dbReference type="ARBA" id="ARBA00048694"/>
    </source>
</evidence>
<dbReference type="InterPro" id="IPR008250">
    <property type="entry name" value="ATPase_P-typ_transduc_dom_A_sf"/>
</dbReference>
<dbReference type="Gene3D" id="3.40.1110.10">
    <property type="entry name" value="Calcium-transporting ATPase, cytoplasmic domain N"/>
    <property type="match status" value="1"/>
</dbReference>
<keyword evidence="5 16" id="KW-0812">Transmembrane</keyword>
<dbReference type="GO" id="GO:0005524">
    <property type="term" value="F:ATP binding"/>
    <property type="evidence" value="ECO:0007669"/>
    <property type="project" value="UniProtKB-KW"/>
</dbReference>
<proteinExistence type="predicted"/>
<evidence type="ECO:0000256" key="9">
    <source>
        <dbReference type="ARBA" id="ARBA00022840"/>
    </source>
</evidence>
<gene>
    <name evidence="18" type="ORF">FGO68_gene9715</name>
</gene>